<keyword evidence="2" id="KW-1185">Reference proteome</keyword>
<evidence type="ECO:0000313" key="2">
    <source>
        <dbReference type="Proteomes" id="UP000276295"/>
    </source>
</evidence>
<dbReference type="EMBL" id="QZWH01000039">
    <property type="protein sequence ID" value="RJT20448.1"/>
    <property type="molecule type" value="Genomic_DNA"/>
</dbReference>
<evidence type="ECO:0000313" key="1">
    <source>
        <dbReference type="EMBL" id="RJT20448.1"/>
    </source>
</evidence>
<name>A0A3A5JTN3_9ENTR</name>
<reference evidence="1 2" key="1">
    <citation type="submission" date="2018-09" db="EMBL/GenBank/DDBJ databases">
        <title>Draft genome sequence of Buttiauxella izardii CCUG 35510T.</title>
        <authorList>
            <person name="Salva-Serra F."/>
            <person name="Marathe N."/>
            <person name="Moore E."/>
            <person name="Stadler-Svensson L."/>
            <person name="Engstrom-Jakobsson H."/>
        </authorList>
    </citation>
    <scope>NUCLEOTIDE SEQUENCE [LARGE SCALE GENOMIC DNA]</scope>
    <source>
        <strain evidence="1 2">CCUG 35510</strain>
    </source>
</reference>
<protein>
    <submittedName>
        <fullName evidence="1">Uncharacterized protein</fullName>
    </submittedName>
</protein>
<dbReference type="Proteomes" id="UP000276295">
    <property type="component" value="Unassembled WGS sequence"/>
</dbReference>
<organism evidence="1 2">
    <name type="scientific">Buttiauxella izardii</name>
    <dbReference type="NCBI Taxonomy" id="82991"/>
    <lineage>
        <taxon>Bacteria</taxon>
        <taxon>Pseudomonadati</taxon>
        <taxon>Pseudomonadota</taxon>
        <taxon>Gammaproteobacteria</taxon>
        <taxon>Enterobacterales</taxon>
        <taxon>Enterobacteriaceae</taxon>
        <taxon>Buttiauxella</taxon>
    </lineage>
</organism>
<gene>
    <name evidence="1" type="ORF">D6029_16790</name>
</gene>
<proteinExistence type="predicted"/>
<sequence>MRAPAFEETPTITLISPRCLCGNASFCTAWQKTIYPPDNAHIFAIMPKSYNLIKTTALIIIFNII</sequence>
<accession>A0A3A5JTN3</accession>
<dbReference type="AlphaFoldDB" id="A0A3A5JTN3"/>
<comment type="caution">
    <text evidence="1">The sequence shown here is derived from an EMBL/GenBank/DDBJ whole genome shotgun (WGS) entry which is preliminary data.</text>
</comment>